<protein>
    <recommendedName>
        <fullName evidence="5">Pentatricopeptide repeat-containing protein</fullName>
    </recommendedName>
</protein>
<evidence type="ECO:0000313" key="4">
    <source>
        <dbReference type="Proteomes" id="UP000631114"/>
    </source>
</evidence>
<dbReference type="OrthoDB" id="185373at2759"/>
<sequence length="316" mass="35991">MFDDSTQFVLQNTYYCPTSPKDHKTLSLSLTDNLITRGLISSAQTLIHRLIKHSSSFSHSISEGDMEMAMGVFRRMFDMQCEPDTYVYNMLLYGCFRLSDVVMLIWVKENRFDEADDLFDKMSSSNVAPDHVLYLYLENNYPKGQEFNVLLLVSKSSCLAESWVALKFLPNEVFSVFISALSAAGKTNHALNVFNKMIIYGCEPLLSSYNSLIRTLCQEAHVKEAEFLIDRMCGQGLVPNLATYLVMINEHCEQGDMWMAFEVLEKMDERGLGPVSQSMILLLVLYAKRKDCPRENGYLGGCLRLARSLMETYTPL</sequence>
<dbReference type="Pfam" id="PF13041">
    <property type="entry name" value="PPR_2"/>
    <property type="match status" value="1"/>
</dbReference>
<dbReference type="PANTHER" id="PTHR47933:SF46">
    <property type="entry name" value="REPEAT-LIKE SUPERFAMILY PROTEIN, PUTATIVE ISOFORM 1-RELATED"/>
    <property type="match status" value="1"/>
</dbReference>
<keyword evidence="1" id="KW-0677">Repeat</keyword>
<keyword evidence="4" id="KW-1185">Reference proteome</keyword>
<evidence type="ECO:0000256" key="2">
    <source>
        <dbReference type="PROSITE-ProRule" id="PRU00708"/>
    </source>
</evidence>
<dbReference type="InterPro" id="IPR051240">
    <property type="entry name" value="Mito_RNA-Proc/Resp"/>
</dbReference>
<name>A0A835M0K7_9MAGN</name>
<dbReference type="Pfam" id="PF01535">
    <property type="entry name" value="PPR"/>
    <property type="match status" value="2"/>
</dbReference>
<gene>
    <name evidence="3" type="ORF">IFM89_018732</name>
</gene>
<evidence type="ECO:0000256" key="1">
    <source>
        <dbReference type="ARBA" id="ARBA00022737"/>
    </source>
</evidence>
<dbReference type="InterPro" id="IPR002885">
    <property type="entry name" value="PPR_rpt"/>
</dbReference>
<dbReference type="PROSITE" id="PS51375">
    <property type="entry name" value="PPR"/>
    <property type="match status" value="3"/>
</dbReference>
<accession>A0A835M0K7</accession>
<dbReference type="Gene3D" id="1.25.40.10">
    <property type="entry name" value="Tetratricopeptide repeat domain"/>
    <property type="match status" value="2"/>
</dbReference>
<proteinExistence type="predicted"/>
<feature type="repeat" description="PPR" evidence="2">
    <location>
        <begin position="170"/>
        <end position="204"/>
    </location>
</feature>
<feature type="repeat" description="PPR" evidence="2">
    <location>
        <begin position="240"/>
        <end position="274"/>
    </location>
</feature>
<dbReference type="EMBL" id="JADFTS010000003">
    <property type="protein sequence ID" value="KAF9614485.1"/>
    <property type="molecule type" value="Genomic_DNA"/>
</dbReference>
<feature type="repeat" description="PPR" evidence="2">
    <location>
        <begin position="205"/>
        <end position="239"/>
    </location>
</feature>
<comment type="caution">
    <text evidence="3">The sequence shown here is derived from an EMBL/GenBank/DDBJ whole genome shotgun (WGS) entry which is preliminary data.</text>
</comment>
<dbReference type="InterPro" id="IPR011990">
    <property type="entry name" value="TPR-like_helical_dom_sf"/>
</dbReference>
<dbReference type="AlphaFoldDB" id="A0A835M0K7"/>
<evidence type="ECO:0008006" key="5">
    <source>
        <dbReference type="Google" id="ProtNLM"/>
    </source>
</evidence>
<reference evidence="3 4" key="1">
    <citation type="submission" date="2020-10" db="EMBL/GenBank/DDBJ databases">
        <title>The Coptis chinensis genome and diversification of protoberbering-type alkaloids.</title>
        <authorList>
            <person name="Wang B."/>
            <person name="Shu S."/>
            <person name="Song C."/>
            <person name="Liu Y."/>
        </authorList>
    </citation>
    <scope>NUCLEOTIDE SEQUENCE [LARGE SCALE GENOMIC DNA]</scope>
    <source>
        <strain evidence="3">HL-2020</strain>
        <tissue evidence="3">Leaf</tissue>
    </source>
</reference>
<dbReference type="GO" id="GO:0003729">
    <property type="term" value="F:mRNA binding"/>
    <property type="evidence" value="ECO:0007669"/>
    <property type="project" value="TreeGrafter"/>
</dbReference>
<evidence type="ECO:0000313" key="3">
    <source>
        <dbReference type="EMBL" id="KAF9614485.1"/>
    </source>
</evidence>
<organism evidence="3 4">
    <name type="scientific">Coptis chinensis</name>
    <dbReference type="NCBI Taxonomy" id="261450"/>
    <lineage>
        <taxon>Eukaryota</taxon>
        <taxon>Viridiplantae</taxon>
        <taxon>Streptophyta</taxon>
        <taxon>Embryophyta</taxon>
        <taxon>Tracheophyta</taxon>
        <taxon>Spermatophyta</taxon>
        <taxon>Magnoliopsida</taxon>
        <taxon>Ranunculales</taxon>
        <taxon>Ranunculaceae</taxon>
        <taxon>Coptidoideae</taxon>
        <taxon>Coptis</taxon>
    </lineage>
</organism>
<dbReference type="NCBIfam" id="TIGR00756">
    <property type="entry name" value="PPR"/>
    <property type="match status" value="4"/>
</dbReference>
<dbReference type="Proteomes" id="UP000631114">
    <property type="component" value="Unassembled WGS sequence"/>
</dbReference>
<dbReference type="PANTHER" id="PTHR47933">
    <property type="entry name" value="PENTATRICOPEPTIDE REPEAT-CONTAINING PROTEIN 1, MITOCHONDRIAL"/>
    <property type="match status" value="1"/>
</dbReference>